<accession>A0ACC6V126</accession>
<dbReference type="EMBL" id="JZWT02000014">
    <property type="protein sequence ID" value="MFB6490767.1"/>
    <property type="molecule type" value="Genomic_DNA"/>
</dbReference>
<name>A0ACC6V126_9CREN</name>
<reference evidence="1" key="1">
    <citation type="submission" date="2024-07" db="EMBL/GenBank/DDBJ databases">
        <title>Metagenome and Metagenome-Assembled Genomes of Archaea from a hot spring from the geothermal field of Los Azufres, Mexico.</title>
        <authorList>
            <person name="Marin-Paredes R."/>
            <person name="Martinez-Romero E."/>
            <person name="Servin-Garciduenas L.E."/>
        </authorList>
    </citation>
    <scope>NUCLEOTIDE SEQUENCE</scope>
</reference>
<gene>
    <name evidence="1" type="ORF">TU35_005920</name>
</gene>
<proteinExistence type="predicted"/>
<evidence type="ECO:0000313" key="1">
    <source>
        <dbReference type="EMBL" id="MFB6490767.1"/>
    </source>
</evidence>
<sequence length="265" mass="29195">ILFIILFIWLTPIATMIFDSMKSMHDTFFTDVLVPSRNIDISPLLDSIKYMVEPILSSFLIIVPSALVSALLGALSAYAVYRAGGRHISLFLAIFGLSLGLPMQTTLIPLVYIENVILHVYGTYLGIFLAFTIYMLPGSVFISLIFLSSIPKQFIEAGLVDGANEIRIFSSILMPLFLPGFISLFIYLIIMGWNNFYLPFILTRGIGAFGATAVLALYGSIGQYGTLYNEVYAKALLASLVPLVIFIILGRYFIRGLLTFGAGGR</sequence>
<comment type="caution">
    <text evidence="1">The sequence shown here is derived from an EMBL/GenBank/DDBJ whole genome shotgun (WGS) entry which is preliminary data.</text>
</comment>
<feature type="non-terminal residue" evidence="1">
    <location>
        <position position="1"/>
    </location>
</feature>
<organism evidence="1 2">
    <name type="scientific">Thermoproteus sp. AZ2</name>
    <dbReference type="NCBI Taxonomy" id="1609232"/>
    <lineage>
        <taxon>Archaea</taxon>
        <taxon>Thermoproteota</taxon>
        <taxon>Thermoprotei</taxon>
        <taxon>Thermoproteales</taxon>
        <taxon>Thermoproteaceae</taxon>
        <taxon>Thermoproteus</taxon>
    </lineage>
</organism>
<evidence type="ECO:0000313" key="2">
    <source>
        <dbReference type="Proteomes" id="UP000033636"/>
    </source>
</evidence>
<dbReference type="Proteomes" id="UP000033636">
    <property type="component" value="Unassembled WGS sequence"/>
</dbReference>
<protein>
    <submittedName>
        <fullName evidence="1">ABC transporter permease subunit</fullName>
    </submittedName>
</protein>